<dbReference type="InterPro" id="IPR052166">
    <property type="entry name" value="Diverse_Acyl-CoA_DH"/>
</dbReference>
<comment type="cofactor">
    <cofactor evidence="1">
        <name>FAD</name>
        <dbReference type="ChEBI" id="CHEBI:57692"/>
    </cofactor>
</comment>
<dbReference type="Proteomes" id="UP001268610">
    <property type="component" value="Unassembled WGS sequence"/>
</dbReference>
<sequence length="104" mass="11654">NTLTLRLMLTARKDRDMVSSASVDYMMYCGYAMMAYFWAQMATVALEKLETGGNDSAEFYQAKLQLAEFLFARLLPSRSGHAVGFVATSRSVTQLAPPNFTFVY</sequence>
<organism evidence="5 6">
    <name type="scientific">Rhizobium hidalgonense</name>
    <dbReference type="NCBI Taxonomy" id="1538159"/>
    <lineage>
        <taxon>Bacteria</taxon>
        <taxon>Pseudomonadati</taxon>
        <taxon>Pseudomonadota</taxon>
        <taxon>Alphaproteobacteria</taxon>
        <taxon>Hyphomicrobiales</taxon>
        <taxon>Rhizobiaceae</taxon>
        <taxon>Rhizobium/Agrobacterium group</taxon>
        <taxon>Rhizobium</taxon>
    </lineage>
</organism>
<name>A0AAJ2LRU2_9HYPH</name>
<dbReference type="GO" id="GO:0016491">
    <property type="term" value="F:oxidoreductase activity"/>
    <property type="evidence" value="ECO:0007669"/>
    <property type="project" value="UniProtKB-KW"/>
</dbReference>
<evidence type="ECO:0000313" key="5">
    <source>
        <dbReference type="EMBL" id="MDR9778216.1"/>
    </source>
</evidence>
<evidence type="ECO:0000259" key="4">
    <source>
        <dbReference type="Pfam" id="PF12806"/>
    </source>
</evidence>
<feature type="domain" description="Acetyl-CoA dehydrogenase-like C-terminal" evidence="4">
    <location>
        <begin position="3"/>
        <end position="95"/>
    </location>
</feature>
<dbReference type="InterPro" id="IPR025878">
    <property type="entry name" value="Acyl-CoA_dh-like_C_dom"/>
</dbReference>
<keyword evidence="3" id="KW-1133">Transmembrane helix</keyword>
<accession>A0AAJ2LRU2</accession>
<dbReference type="Pfam" id="PF12806">
    <property type="entry name" value="Acyl-CoA_dh_C"/>
    <property type="match status" value="1"/>
</dbReference>
<gene>
    <name evidence="5" type="ORF">RJJ65_37395</name>
</gene>
<proteinExistence type="predicted"/>
<dbReference type="AlphaFoldDB" id="A0AAJ2LRU2"/>
<dbReference type="EMBL" id="JAVLSF010000587">
    <property type="protein sequence ID" value="MDR9778216.1"/>
    <property type="molecule type" value="Genomic_DNA"/>
</dbReference>
<keyword evidence="3" id="KW-0812">Transmembrane</keyword>
<evidence type="ECO:0000256" key="1">
    <source>
        <dbReference type="ARBA" id="ARBA00001974"/>
    </source>
</evidence>
<evidence type="ECO:0000256" key="2">
    <source>
        <dbReference type="ARBA" id="ARBA00023002"/>
    </source>
</evidence>
<keyword evidence="2" id="KW-0560">Oxidoreductase</keyword>
<evidence type="ECO:0000313" key="6">
    <source>
        <dbReference type="Proteomes" id="UP001268610"/>
    </source>
</evidence>
<dbReference type="RefSeq" id="WP_310866327.1">
    <property type="nucleotide sequence ID" value="NZ_JAVLSF010000587.1"/>
</dbReference>
<feature type="transmembrane region" description="Helical" evidence="3">
    <location>
        <begin position="25"/>
        <end position="46"/>
    </location>
</feature>
<feature type="non-terminal residue" evidence="5">
    <location>
        <position position="1"/>
    </location>
</feature>
<comment type="caution">
    <text evidence="5">The sequence shown here is derived from an EMBL/GenBank/DDBJ whole genome shotgun (WGS) entry which is preliminary data.</text>
</comment>
<protein>
    <submittedName>
        <fullName evidence="5">Acyl-CoA dehydrogenase C-terminal domain-containing protein</fullName>
    </submittedName>
</protein>
<reference evidence="5" key="1">
    <citation type="submission" date="2023-04" db="EMBL/GenBank/DDBJ databases">
        <title>Genomic characterization of faba bean (Vicia faba) microsymbionts in Mexican soils.</title>
        <authorList>
            <person name="Rivera Orduna F.N."/>
            <person name="Guevara-Luna J."/>
            <person name="Yan J."/>
            <person name="Arroyo-Herrera I."/>
            <person name="Li Y."/>
            <person name="Vasquez-Murrieta M.S."/>
            <person name="Wang E.T."/>
        </authorList>
    </citation>
    <scope>NUCLEOTIDE SEQUENCE</scope>
    <source>
        <strain evidence="5">CH26</strain>
    </source>
</reference>
<dbReference type="PANTHER" id="PTHR42803">
    <property type="entry name" value="ACYL-COA DEHYDROGENASE"/>
    <property type="match status" value="1"/>
</dbReference>
<dbReference type="PANTHER" id="PTHR42803:SF1">
    <property type="entry name" value="BROAD-SPECIFICITY LINEAR ACYL-COA DEHYDROGENASE FADE5"/>
    <property type="match status" value="1"/>
</dbReference>
<evidence type="ECO:0000256" key="3">
    <source>
        <dbReference type="SAM" id="Phobius"/>
    </source>
</evidence>
<keyword evidence="3" id="KW-0472">Membrane</keyword>